<reference evidence="3 4" key="1">
    <citation type="submission" date="2022-04" db="EMBL/GenBank/DDBJ databases">
        <title>Human microbiome associated bacterial genomes.</title>
        <authorList>
            <person name="Sandstrom S."/>
            <person name="Salamzade R."/>
            <person name="Kalan L.R."/>
        </authorList>
    </citation>
    <scope>NUCLEOTIDE SEQUENCE [LARGE SCALE GENOMIC DNA]</scope>
    <source>
        <strain evidence="4">p3-SID1799</strain>
    </source>
</reference>
<protein>
    <submittedName>
        <fullName evidence="3">DNA-binding protein</fullName>
    </submittedName>
</protein>
<dbReference type="EMBL" id="JALXSQ010000004">
    <property type="protein sequence ID" value="MCT2042064.1"/>
    <property type="molecule type" value="Genomic_DNA"/>
</dbReference>
<feature type="compositionally biased region" description="Basic and acidic residues" evidence="1">
    <location>
        <begin position="11"/>
        <end position="20"/>
    </location>
</feature>
<dbReference type="Gene3D" id="3.30.300.20">
    <property type="match status" value="1"/>
</dbReference>
<evidence type="ECO:0000256" key="1">
    <source>
        <dbReference type="SAM" id="MobiDB-lite"/>
    </source>
</evidence>
<dbReference type="RefSeq" id="WP_260103734.1">
    <property type="nucleotide sequence ID" value="NZ_JALXSQ010000004.1"/>
</dbReference>
<dbReference type="SMART" id="SM00393">
    <property type="entry name" value="R3H"/>
    <property type="match status" value="1"/>
</dbReference>
<dbReference type="Gene3D" id="3.30.1370.50">
    <property type="entry name" value="R3H-like domain"/>
    <property type="match status" value="1"/>
</dbReference>
<feature type="compositionally biased region" description="Acidic residues" evidence="1">
    <location>
        <begin position="1"/>
        <end position="10"/>
    </location>
</feature>
<dbReference type="GO" id="GO:0003677">
    <property type="term" value="F:DNA binding"/>
    <property type="evidence" value="ECO:0007669"/>
    <property type="project" value="UniProtKB-KW"/>
</dbReference>
<feature type="region of interest" description="Disordered" evidence="1">
    <location>
        <begin position="177"/>
        <end position="198"/>
    </location>
</feature>
<sequence length="198" mass="21280">MTTDLQDELNPEQRDVHADADEVTQDSAKARVEVGSTSEVASASDSDGARDEADIAGDYLEELLDIADIDGDFDIEEGKGRVLIAVTSEEEDSNLSKLGDPETVEALQQLTRLAVQAETGEFSRVILDVAGSRDARRAELAVLVNSAFEKLEAGAATAALPPMSSYERKIVHDLAAEKGLTSESEGEGRDRHPILRRA</sequence>
<gene>
    <name evidence="3" type="ORF">M3D15_01720</name>
</gene>
<dbReference type="CDD" id="cd02644">
    <property type="entry name" value="R3H_jag"/>
    <property type="match status" value="1"/>
</dbReference>
<dbReference type="InterPro" id="IPR001374">
    <property type="entry name" value="R3H_dom"/>
</dbReference>
<organism evidence="3 4">
    <name type="scientific">Pseudoclavibacter albus</name>
    <dbReference type="NCBI Taxonomy" id="272241"/>
    <lineage>
        <taxon>Bacteria</taxon>
        <taxon>Bacillati</taxon>
        <taxon>Actinomycetota</taxon>
        <taxon>Actinomycetes</taxon>
        <taxon>Micrococcales</taxon>
        <taxon>Microbacteriaceae</taxon>
        <taxon>Pseudoclavibacter</taxon>
    </lineage>
</organism>
<evidence type="ECO:0000313" key="3">
    <source>
        <dbReference type="EMBL" id="MCT2042064.1"/>
    </source>
</evidence>
<dbReference type="InterPro" id="IPR036867">
    <property type="entry name" value="R3H_dom_sf"/>
</dbReference>
<dbReference type="InterPro" id="IPR015946">
    <property type="entry name" value="KH_dom-like_a/b"/>
</dbReference>
<evidence type="ECO:0000313" key="4">
    <source>
        <dbReference type="Proteomes" id="UP001525379"/>
    </source>
</evidence>
<keyword evidence="4" id="KW-1185">Reference proteome</keyword>
<keyword evidence="3" id="KW-0238">DNA-binding</keyword>
<dbReference type="InterPro" id="IPR039247">
    <property type="entry name" value="KhpB"/>
</dbReference>
<dbReference type="Proteomes" id="UP001525379">
    <property type="component" value="Unassembled WGS sequence"/>
</dbReference>
<dbReference type="InterPro" id="IPR034079">
    <property type="entry name" value="R3H_KhpB"/>
</dbReference>
<feature type="compositionally biased region" description="Polar residues" evidence="1">
    <location>
        <begin position="35"/>
        <end position="45"/>
    </location>
</feature>
<feature type="domain" description="R3H" evidence="2">
    <location>
        <begin position="134"/>
        <end position="198"/>
    </location>
</feature>
<dbReference type="PANTHER" id="PTHR35800">
    <property type="entry name" value="PROTEIN JAG"/>
    <property type="match status" value="1"/>
</dbReference>
<dbReference type="Pfam" id="PF01424">
    <property type="entry name" value="R3H"/>
    <property type="match status" value="1"/>
</dbReference>
<comment type="caution">
    <text evidence="3">The sequence shown here is derived from an EMBL/GenBank/DDBJ whole genome shotgun (WGS) entry which is preliminary data.</text>
</comment>
<dbReference type="PROSITE" id="PS51061">
    <property type="entry name" value="R3H"/>
    <property type="match status" value="1"/>
</dbReference>
<dbReference type="SUPFAM" id="SSF82708">
    <property type="entry name" value="R3H domain"/>
    <property type="match status" value="1"/>
</dbReference>
<evidence type="ECO:0000259" key="2">
    <source>
        <dbReference type="PROSITE" id="PS51061"/>
    </source>
</evidence>
<feature type="compositionally biased region" description="Basic and acidic residues" evidence="1">
    <location>
        <begin position="186"/>
        <end position="198"/>
    </location>
</feature>
<feature type="region of interest" description="Disordered" evidence="1">
    <location>
        <begin position="1"/>
        <end position="53"/>
    </location>
</feature>
<proteinExistence type="predicted"/>
<name>A0ABT2HUS1_9MICO</name>
<accession>A0ABT2HUS1</accession>
<dbReference type="PANTHER" id="PTHR35800:SF1">
    <property type="entry name" value="RNA-BINDING PROTEIN KHPB"/>
    <property type="match status" value="1"/>
</dbReference>